<accession>A0A1Y2A331</accession>
<dbReference type="SUPFAM" id="SSF48179">
    <property type="entry name" value="6-phosphogluconate dehydrogenase C-terminal domain-like"/>
    <property type="match status" value="1"/>
</dbReference>
<organism evidence="5 6">
    <name type="scientific">Clohesyomyces aquaticus</name>
    <dbReference type="NCBI Taxonomy" id="1231657"/>
    <lineage>
        <taxon>Eukaryota</taxon>
        <taxon>Fungi</taxon>
        <taxon>Dikarya</taxon>
        <taxon>Ascomycota</taxon>
        <taxon>Pezizomycotina</taxon>
        <taxon>Dothideomycetes</taxon>
        <taxon>Pleosporomycetidae</taxon>
        <taxon>Pleosporales</taxon>
        <taxon>Lindgomycetaceae</taxon>
        <taxon>Clohesyomyces</taxon>
    </lineage>
</organism>
<dbReference type="AlphaFoldDB" id="A0A1Y2A331"/>
<dbReference type="GO" id="GO:0141152">
    <property type="term" value="F:glycerol-3-phosphate dehydrogenase (NAD+) activity"/>
    <property type="evidence" value="ECO:0007669"/>
    <property type="project" value="UniProtKB-EC"/>
</dbReference>
<dbReference type="Pfam" id="PF01210">
    <property type="entry name" value="NAD_Gly3P_dh_N"/>
    <property type="match status" value="1"/>
</dbReference>
<evidence type="ECO:0000256" key="2">
    <source>
        <dbReference type="ARBA" id="ARBA00048683"/>
    </source>
</evidence>
<dbReference type="InterPro" id="IPR008927">
    <property type="entry name" value="6-PGluconate_DH-like_C_sf"/>
</dbReference>
<dbReference type="Pfam" id="PF02317">
    <property type="entry name" value="Octopine_DH"/>
    <property type="match status" value="1"/>
</dbReference>
<proteinExistence type="predicted"/>
<dbReference type="Gene3D" id="3.40.50.720">
    <property type="entry name" value="NAD(P)-binding Rossmann-like Domain"/>
    <property type="match status" value="1"/>
</dbReference>
<dbReference type="InterPro" id="IPR013328">
    <property type="entry name" value="6PGD_dom2"/>
</dbReference>
<dbReference type="InterPro" id="IPR036291">
    <property type="entry name" value="NAD(P)-bd_dom_sf"/>
</dbReference>
<protein>
    <submittedName>
        <fullName evidence="5">NAD/NADP octopine/nopaline dehydrogenase</fullName>
    </submittedName>
</protein>
<feature type="domain" description="Glycerol-3-phosphate dehydrogenase NAD-dependent N-terminal" evidence="3">
    <location>
        <begin position="14"/>
        <end position="114"/>
    </location>
</feature>
<evidence type="ECO:0000259" key="4">
    <source>
        <dbReference type="Pfam" id="PF02317"/>
    </source>
</evidence>
<dbReference type="Proteomes" id="UP000193144">
    <property type="component" value="Unassembled WGS sequence"/>
</dbReference>
<dbReference type="EMBL" id="MCFA01000015">
    <property type="protein sequence ID" value="ORY16929.1"/>
    <property type="molecule type" value="Genomic_DNA"/>
</dbReference>
<evidence type="ECO:0000313" key="5">
    <source>
        <dbReference type="EMBL" id="ORY16929.1"/>
    </source>
</evidence>
<dbReference type="GO" id="GO:0051287">
    <property type="term" value="F:NAD binding"/>
    <property type="evidence" value="ECO:0007669"/>
    <property type="project" value="InterPro"/>
</dbReference>
<comment type="caution">
    <text evidence="5">The sequence shown here is derived from an EMBL/GenBank/DDBJ whole genome shotgun (WGS) entry which is preliminary data.</text>
</comment>
<evidence type="ECO:0000259" key="3">
    <source>
        <dbReference type="Pfam" id="PF01210"/>
    </source>
</evidence>
<dbReference type="GO" id="GO:0046168">
    <property type="term" value="P:glycerol-3-phosphate catabolic process"/>
    <property type="evidence" value="ECO:0007669"/>
    <property type="project" value="InterPro"/>
</dbReference>
<dbReference type="PANTHER" id="PTHR38015:SF1">
    <property type="entry name" value="OPINE DEHYDROGENASE DOMAIN-CONTAINING PROTEIN"/>
    <property type="match status" value="1"/>
</dbReference>
<dbReference type="InterPro" id="IPR011128">
    <property type="entry name" value="G3P_DH_NAD-dep_N"/>
</dbReference>
<reference evidence="5 6" key="1">
    <citation type="submission" date="2016-07" db="EMBL/GenBank/DDBJ databases">
        <title>Pervasive Adenine N6-methylation of Active Genes in Fungi.</title>
        <authorList>
            <consortium name="DOE Joint Genome Institute"/>
            <person name="Mondo S.J."/>
            <person name="Dannebaum R.O."/>
            <person name="Kuo R.C."/>
            <person name="Labutti K."/>
            <person name="Haridas S."/>
            <person name="Kuo A."/>
            <person name="Salamov A."/>
            <person name="Ahrendt S.R."/>
            <person name="Lipzen A."/>
            <person name="Sullivan W."/>
            <person name="Andreopoulos W.B."/>
            <person name="Clum A."/>
            <person name="Lindquist E."/>
            <person name="Daum C."/>
            <person name="Ramamoorthy G.K."/>
            <person name="Gryganskyi A."/>
            <person name="Culley D."/>
            <person name="Magnuson J.K."/>
            <person name="James T.Y."/>
            <person name="O'Malley M.A."/>
            <person name="Stajich J.E."/>
            <person name="Spatafora J.W."/>
            <person name="Visel A."/>
            <person name="Grigoriev I.V."/>
        </authorList>
    </citation>
    <scope>NUCLEOTIDE SEQUENCE [LARGE SCALE GENOMIC DNA]</scope>
    <source>
        <strain evidence="5 6">CBS 115471</strain>
    </source>
</reference>
<dbReference type="OrthoDB" id="4394513at2759"/>
<sequence>MSPHLEVVEMRPRISILGAGAAGLALALDLQNRGFQVLVYSHSDHLRHVNAIQKTGCLTATGAMQISAQLRFTTDMGAAIGFSSILILTVPSTGQETLLEELQNFALHRHTIIAIPGNLFSLVAKDLQVGCILETNLSPYSCRMHDSSLVVLGKKDQLFIAASHQNMPPIFYTTIESILPVTLKWCSSVIEVSLLNINGVFHPLMMIMNAGWIESTDGGFFIYRDGLTPAVANAMDAVDRVRMQVGEAFGLQLKSALEVSNECYKHTFSSLVDLAQNSGPHNQLKAPQNLGHRNLSEDVPDLLVTWMGLAEHLGIDASPIRAVVVLVSMSTGVDYLKVGRNLQKLRLEGVESEELVVRFSVTEKKERPVVSIETFPQRDTMIMSQL</sequence>
<name>A0A1Y2A331_9PLEO</name>
<dbReference type="InterPro" id="IPR051729">
    <property type="entry name" value="Opine/Lysopine_DH"/>
</dbReference>
<comment type="catalytic activity">
    <reaction evidence="2">
        <text>sn-glycerol 3-phosphate + NAD(+) = dihydroxyacetone phosphate + NADH + H(+)</text>
        <dbReference type="Rhea" id="RHEA:11092"/>
        <dbReference type="ChEBI" id="CHEBI:15378"/>
        <dbReference type="ChEBI" id="CHEBI:57540"/>
        <dbReference type="ChEBI" id="CHEBI:57597"/>
        <dbReference type="ChEBI" id="CHEBI:57642"/>
        <dbReference type="ChEBI" id="CHEBI:57945"/>
        <dbReference type="EC" id="1.1.1.8"/>
    </reaction>
</comment>
<dbReference type="Gene3D" id="1.10.1040.10">
    <property type="entry name" value="N-(1-d-carboxylethyl)-l-norvaline Dehydrogenase, domain 2"/>
    <property type="match status" value="1"/>
</dbReference>
<dbReference type="SUPFAM" id="SSF51735">
    <property type="entry name" value="NAD(P)-binding Rossmann-fold domains"/>
    <property type="match status" value="1"/>
</dbReference>
<feature type="domain" description="Opine dehydrogenase" evidence="4">
    <location>
        <begin position="185"/>
        <end position="329"/>
    </location>
</feature>
<gene>
    <name evidence="5" type="ORF">BCR34DRAFT_74426</name>
</gene>
<dbReference type="InterPro" id="IPR003421">
    <property type="entry name" value="Opine_DH"/>
</dbReference>
<dbReference type="PANTHER" id="PTHR38015">
    <property type="entry name" value="BLR6086 PROTEIN"/>
    <property type="match status" value="1"/>
</dbReference>
<keyword evidence="1" id="KW-0560">Oxidoreductase</keyword>
<evidence type="ECO:0000313" key="6">
    <source>
        <dbReference type="Proteomes" id="UP000193144"/>
    </source>
</evidence>
<keyword evidence="6" id="KW-1185">Reference proteome</keyword>
<evidence type="ECO:0000256" key="1">
    <source>
        <dbReference type="ARBA" id="ARBA00023002"/>
    </source>
</evidence>